<name>A0A6J4VUQ4_9BACT</name>
<dbReference type="PANTHER" id="PTHR30302:SF1">
    <property type="entry name" value="HYDROGENASE 2 MATURATION PROTEASE"/>
    <property type="match status" value="1"/>
</dbReference>
<evidence type="ECO:0008006" key="6">
    <source>
        <dbReference type="Google" id="ProtNLM"/>
    </source>
</evidence>
<sequence>MKGAEERGQAGEQHEVAAPPLPRTLIAGVGYRNLRDLSAGNAVVDALLELAWPPGVEVEDLSYGPMDAIFRLREASFERLFVVGAVARPGRFPGEVYRRRWRYEPEPPEVVQGRVAEAVTGVISLDNLLVICAHFEALPPEVVVIEIEPEDDGWGEGFSPRVERAVERIAARFIAECGVRSAE</sequence>
<reference evidence="5" key="1">
    <citation type="submission" date="2020-02" db="EMBL/GenBank/DDBJ databases">
        <authorList>
            <person name="Meier V. D."/>
        </authorList>
    </citation>
    <scope>NUCLEOTIDE SEQUENCE</scope>
    <source>
        <strain evidence="5">AVDCRST_MAG88</strain>
    </source>
</reference>
<dbReference type="GO" id="GO:0004190">
    <property type="term" value="F:aspartic-type endopeptidase activity"/>
    <property type="evidence" value="ECO:0007669"/>
    <property type="project" value="UniProtKB-KW"/>
</dbReference>
<keyword evidence="4" id="KW-0378">Hydrolase</keyword>
<dbReference type="GO" id="GO:0008047">
    <property type="term" value="F:enzyme activator activity"/>
    <property type="evidence" value="ECO:0007669"/>
    <property type="project" value="InterPro"/>
</dbReference>
<dbReference type="Gene3D" id="3.40.50.1450">
    <property type="entry name" value="HybD-like"/>
    <property type="match status" value="1"/>
</dbReference>
<evidence type="ECO:0000256" key="2">
    <source>
        <dbReference type="ARBA" id="ARBA00022670"/>
    </source>
</evidence>
<dbReference type="InterPro" id="IPR023430">
    <property type="entry name" value="Pept_HybD-like_dom_sf"/>
</dbReference>
<accession>A0A6J4VUQ4</accession>
<gene>
    <name evidence="5" type="ORF">AVDCRST_MAG88-4397</name>
</gene>
<dbReference type="PANTHER" id="PTHR30302">
    <property type="entry name" value="HYDROGENASE 1 MATURATION PROTEASE"/>
    <property type="match status" value="1"/>
</dbReference>
<proteinExistence type="inferred from homology"/>
<dbReference type="GO" id="GO:0016485">
    <property type="term" value="P:protein processing"/>
    <property type="evidence" value="ECO:0007669"/>
    <property type="project" value="TreeGrafter"/>
</dbReference>
<dbReference type="InterPro" id="IPR000671">
    <property type="entry name" value="Peptidase_A31"/>
</dbReference>
<dbReference type="EMBL" id="CADCWM010001110">
    <property type="protein sequence ID" value="CAA9588504.1"/>
    <property type="molecule type" value="Genomic_DNA"/>
</dbReference>
<protein>
    <recommendedName>
        <fullName evidence="6">Hydrogenase maturation protease</fullName>
    </recommendedName>
</protein>
<evidence type="ECO:0000256" key="3">
    <source>
        <dbReference type="ARBA" id="ARBA00022750"/>
    </source>
</evidence>
<evidence type="ECO:0000313" key="5">
    <source>
        <dbReference type="EMBL" id="CAA9588504.1"/>
    </source>
</evidence>
<comment type="similarity">
    <text evidence="1">Belongs to the peptidase A31 family.</text>
</comment>
<dbReference type="SUPFAM" id="SSF53163">
    <property type="entry name" value="HybD-like"/>
    <property type="match status" value="1"/>
</dbReference>
<organism evidence="5">
    <name type="scientific">uncultured Thermomicrobiales bacterium</name>
    <dbReference type="NCBI Taxonomy" id="1645740"/>
    <lineage>
        <taxon>Bacteria</taxon>
        <taxon>Pseudomonadati</taxon>
        <taxon>Thermomicrobiota</taxon>
        <taxon>Thermomicrobia</taxon>
        <taxon>Thermomicrobiales</taxon>
        <taxon>environmental samples</taxon>
    </lineage>
</organism>
<evidence type="ECO:0000256" key="4">
    <source>
        <dbReference type="ARBA" id="ARBA00022801"/>
    </source>
</evidence>
<dbReference type="NCBIfam" id="TIGR00072">
    <property type="entry name" value="hydrog_prot"/>
    <property type="match status" value="1"/>
</dbReference>
<evidence type="ECO:0000256" key="1">
    <source>
        <dbReference type="ARBA" id="ARBA00006814"/>
    </source>
</evidence>
<keyword evidence="3" id="KW-0064">Aspartyl protease</keyword>
<dbReference type="AlphaFoldDB" id="A0A6J4VUQ4"/>
<keyword evidence="2" id="KW-0645">Protease</keyword>